<accession>A0A7W6ECV3</accession>
<evidence type="ECO:0000313" key="1">
    <source>
        <dbReference type="EMBL" id="MBB3996957.1"/>
    </source>
</evidence>
<dbReference type="AlphaFoldDB" id="A0A7W6ECV3"/>
<dbReference type="EMBL" id="JACIEK010000001">
    <property type="protein sequence ID" value="MBB3996957.1"/>
    <property type="molecule type" value="Genomic_DNA"/>
</dbReference>
<comment type="caution">
    <text evidence="1">The sequence shown here is derived from an EMBL/GenBank/DDBJ whole genome shotgun (WGS) entry which is preliminary data.</text>
</comment>
<sequence>MNLTDAEREFLEAMRAITINEGGHEIYVGLTPEESEAYLLLARRDQSGELEGAELERFREMHARHEAARQAIVEGKVPLH</sequence>
<dbReference type="RefSeq" id="WP_183198025.1">
    <property type="nucleotide sequence ID" value="NZ_JACIEK010000001.1"/>
</dbReference>
<name>A0A7W6ECV3_9HYPH</name>
<gene>
    <name evidence="1" type="ORF">GGR04_000778</name>
</gene>
<organism evidence="1 2">
    <name type="scientific">Aureimonas pseudogalii</name>
    <dbReference type="NCBI Taxonomy" id="1744844"/>
    <lineage>
        <taxon>Bacteria</taxon>
        <taxon>Pseudomonadati</taxon>
        <taxon>Pseudomonadota</taxon>
        <taxon>Alphaproteobacteria</taxon>
        <taxon>Hyphomicrobiales</taxon>
        <taxon>Aurantimonadaceae</taxon>
        <taxon>Aureimonas</taxon>
    </lineage>
</organism>
<keyword evidence="2" id="KW-1185">Reference proteome</keyword>
<evidence type="ECO:0000313" key="2">
    <source>
        <dbReference type="Proteomes" id="UP000542776"/>
    </source>
</evidence>
<proteinExistence type="predicted"/>
<reference evidence="1 2" key="1">
    <citation type="submission" date="2020-08" db="EMBL/GenBank/DDBJ databases">
        <title>Genomic Encyclopedia of Type Strains, Phase IV (KMG-IV): sequencing the most valuable type-strain genomes for metagenomic binning, comparative biology and taxonomic classification.</title>
        <authorList>
            <person name="Goeker M."/>
        </authorList>
    </citation>
    <scope>NUCLEOTIDE SEQUENCE [LARGE SCALE GENOMIC DNA]</scope>
    <source>
        <strain evidence="1 2">DSM 102238</strain>
    </source>
</reference>
<dbReference type="Proteomes" id="UP000542776">
    <property type="component" value="Unassembled WGS sequence"/>
</dbReference>
<protein>
    <submittedName>
        <fullName evidence="1">Uncharacterized protein</fullName>
    </submittedName>
</protein>